<feature type="region of interest" description="Disordered" evidence="6">
    <location>
        <begin position="624"/>
        <end position="659"/>
    </location>
</feature>
<dbReference type="EMBL" id="JAAWVQ010008072">
    <property type="protein sequence ID" value="MBN3271110.1"/>
    <property type="molecule type" value="Genomic_DNA"/>
</dbReference>
<sequence length="785" mass="88326">MSSTLFVRNLPATASSDRLVEIFSEIGPVKHGFVVKEKGSETCRGFGYVTFSMLEDTQKALKVVKDYNGQRIRLTLANKKQHDKKKGEPQKSDPKEQKPKTLKKSKMKGRLIIRNLSFKCSEDDLKQEFSKYGAVLEVQIPLKEDGRMKGFGFIQFKNILEAGKALSAMNLKEIKGRQVAVDWAIPKDKFVTTQTSSTSVQAWNTYNCIREGPIATSYLQHWCVCNCSCFSSRPRTGSRRAPTDEASGQIFLSLGPRVPSHFINHLQLQSPSFIHCHSLQILHGGQKKENKEDPDSSNESDGEEVKKPVDTPFNKKTKAEKKTAQLAIEAEAEDSGNDPESSKGVTAFDDDEEESDEEAGGAGSDQEENLSFDTEEDGLEEVLLKFGELKYVRIVLHPDTEHSKGCAFAQFKTKEAAEKCVAEAQDESKNGGLKVDGRTLNIVLAVSRADAMKLKDKKVLKPTGTRNLYLAREGFIRAGTKAAEELNAADLAKRTRFEELKRQKLKNANIFVSKTRLCVHNIPKSMDNKQLRVLCLKAAGGGKDVQINECRVMCDRRFQTGKALGRSLGYAFVEFTEHENALKALRYLNNNPNIFGPEKRPIVEFSLEDKRMLKIKEMRALKNQKKVKHTVGLEGDKKVPNISDKNKKPRQDNGNSGVRRLEAFTHTGVDEEGKSWSGFVTKPGVEVEELPSGKKRKKVLPLPSHRGPKIRKRDKGKPQLPQPTKAKNHPSRKERVQQMLPVKQAPKKRTFRNKEDDRFDSLVEQYKKRILGNPKSIVKKSKWFS</sequence>
<organism evidence="8 9">
    <name type="scientific">Polyodon spathula</name>
    <name type="common">North American paddlefish</name>
    <name type="synonym">Squalus spathula</name>
    <dbReference type="NCBI Taxonomy" id="7913"/>
    <lineage>
        <taxon>Eukaryota</taxon>
        <taxon>Metazoa</taxon>
        <taxon>Chordata</taxon>
        <taxon>Craniata</taxon>
        <taxon>Vertebrata</taxon>
        <taxon>Euteleostomi</taxon>
        <taxon>Actinopterygii</taxon>
        <taxon>Chondrostei</taxon>
        <taxon>Acipenseriformes</taxon>
        <taxon>Polyodontidae</taxon>
        <taxon>Polyodon</taxon>
    </lineage>
</organism>
<dbReference type="InterPro" id="IPR051945">
    <property type="entry name" value="RRM_MRD1_RNA_proc_ribogen"/>
</dbReference>
<protein>
    <submittedName>
        <fullName evidence="8">RBM28 protein</fullName>
    </submittedName>
</protein>
<proteinExistence type="predicted"/>
<keyword evidence="2" id="KW-0677">Repeat</keyword>
<name>A0ABS2XAI0_POLSP</name>
<feature type="region of interest" description="Disordered" evidence="6">
    <location>
        <begin position="687"/>
        <end position="758"/>
    </location>
</feature>
<dbReference type="PROSITE" id="PS50102">
    <property type="entry name" value="RRM"/>
    <property type="match status" value="4"/>
</dbReference>
<evidence type="ECO:0000256" key="4">
    <source>
        <dbReference type="ARBA" id="ARBA00023242"/>
    </source>
</evidence>
<dbReference type="Gene3D" id="3.30.70.330">
    <property type="match status" value="4"/>
</dbReference>
<feature type="domain" description="RRM" evidence="7">
    <location>
        <begin position="109"/>
        <end position="186"/>
    </location>
</feature>
<evidence type="ECO:0000256" key="2">
    <source>
        <dbReference type="ARBA" id="ARBA00022737"/>
    </source>
</evidence>
<comment type="subcellular location">
    <subcellularLocation>
        <location evidence="1">Nucleus</location>
    </subcellularLocation>
</comment>
<dbReference type="InterPro" id="IPR012677">
    <property type="entry name" value="Nucleotide-bd_a/b_plait_sf"/>
</dbReference>
<gene>
    <name evidence="8" type="primary">Rbm28</name>
    <name evidence="8" type="ORF">GTO93_0003644</name>
</gene>
<dbReference type="CDD" id="cd12415">
    <property type="entry name" value="RRM3_RBM28_like"/>
    <property type="match status" value="1"/>
</dbReference>
<keyword evidence="9" id="KW-1185">Reference proteome</keyword>
<dbReference type="SUPFAM" id="SSF54928">
    <property type="entry name" value="RNA-binding domain, RBD"/>
    <property type="match status" value="4"/>
</dbReference>
<dbReference type="CDD" id="cd12413">
    <property type="entry name" value="RRM1_RBM28_like"/>
    <property type="match status" value="1"/>
</dbReference>
<evidence type="ECO:0000313" key="8">
    <source>
        <dbReference type="EMBL" id="MBN3271110.1"/>
    </source>
</evidence>
<dbReference type="PANTHER" id="PTHR48039">
    <property type="entry name" value="RNA-BINDING MOTIF PROTEIN 14B"/>
    <property type="match status" value="1"/>
</dbReference>
<dbReference type="CDD" id="cd12416">
    <property type="entry name" value="RRM4_RBM28_like"/>
    <property type="match status" value="1"/>
</dbReference>
<feature type="compositionally biased region" description="Basic and acidic residues" evidence="6">
    <location>
        <begin position="634"/>
        <end position="651"/>
    </location>
</feature>
<dbReference type="Pfam" id="PF00076">
    <property type="entry name" value="RRM_1"/>
    <property type="match status" value="4"/>
</dbReference>
<evidence type="ECO:0000256" key="6">
    <source>
        <dbReference type="SAM" id="MobiDB-lite"/>
    </source>
</evidence>
<evidence type="ECO:0000256" key="1">
    <source>
        <dbReference type="ARBA" id="ARBA00004123"/>
    </source>
</evidence>
<keyword evidence="4" id="KW-0539">Nucleus</keyword>
<reference evidence="8" key="1">
    <citation type="journal article" date="2021" name="Cell">
        <title>Tracing the genetic footprints of vertebrate landing in non-teleost ray-finned fishes.</title>
        <authorList>
            <person name="Bi X."/>
            <person name="Wang K."/>
            <person name="Yang L."/>
            <person name="Pan H."/>
            <person name="Jiang H."/>
            <person name="Wei Q."/>
            <person name="Fang M."/>
            <person name="Yu H."/>
            <person name="Zhu C."/>
            <person name="Cai Y."/>
            <person name="He Y."/>
            <person name="Gan X."/>
            <person name="Zeng H."/>
            <person name="Yu D."/>
            <person name="Zhu Y."/>
            <person name="Jiang H."/>
            <person name="Qiu Q."/>
            <person name="Yang H."/>
            <person name="Zhang Y.E."/>
            <person name="Wang W."/>
            <person name="Zhu M."/>
            <person name="He S."/>
            <person name="Zhang G."/>
        </authorList>
    </citation>
    <scope>NUCLEOTIDE SEQUENCE</scope>
    <source>
        <strain evidence="8">Pddl_001</strain>
    </source>
</reference>
<accession>A0ABS2XAI0</accession>
<evidence type="ECO:0000313" key="9">
    <source>
        <dbReference type="Proteomes" id="UP001166093"/>
    </source>
</evidence>
<dbReference type="PANTHER" id="PTHR48039:SF5">
    <property type="entry name" value="RNA-BINDING PROTEIN 28"/>
    <property type="match status" value="1"/>
</dbReference>
<comment type="caution">
    <text evidence="8">The sequence shown here is derived from an EMBL/GenBank/DDBJ whole genome shotgun (WGS) entry which is preliminary data.</text>
</comment>
<evidence type="ECO:0000259" key="7">
    <source>
        <dbReference type="PROSITE" id="PS50102"/>
    </source>
</evidence>
<dbReference type="CDD" id="cd12414">
    <property type="entry name" value="RRM2_RBM28_like"/>
    <property type="match status" value="1"/>
</dbReference>
<dbReference type="SMART" id="SM00360">
    <property type="entry name" value="RRM"/>
    <property type="match status" value="4"/>
</dbReference>
<keyword evidence="3 5" id="KW-0694">RNA-binding</keyword>
<dbReference type="InterPro" id="IPR000504">
    <property type="entry name" value="RRM_dom"/>
</dbReference>
<evidence type="ECO:0000256" key="3">
    <source>
        <dbReference type="ARBA" id="ARBA00022884"/>
    </source>
</evidence>
<dbReference type="Proteomes" id="UP001166093">
    <property type="component" value="Unassembled WGS sequence"/>
</dbReference>
<dbReference type="InterPro" id="IPR035979">
    <property type="entry name" value="RBD_domain_sf"/>
</dbReference>
<feature type="domain" description="RRM" evidence="7">
    <location>
        <begin position="3"/>
        <end position="79"/>
    </location>
</feature>
<feature type="region of interest" description="Disordered" evidence="6">
    <location>
        <begin position="78"/>
        <end position="105"/>
    </location>
</feature>
<feature type="domain" description="RRM" evidence="7">
    <location>
        <begin position="515"/>
        <end position="620"/>
    </location>
</feature>
<feature type="compositionally biased region" description="Basic and acidic residues" evidence="6">
    <location>
        <begin position="85"/>
        <end position="99"/>
    </location>
</feature>
<feature type="compositionally biased region" description="Acidic residues" evidence="6">
    <location>
        <begin position="348"/>
        <end position="370"/>
    </location>
</feature>
<feature type="region of interest" description="Disordered" evidence="6">
    <location>
        <begin position="284"/>
        <end position="370"/>
    </location>
</feature>
<feature type="non-terminal residue" evidence="8">
    <location>
        <position position="1"/>
    </location>
</feature>
<feature type="domain" description="RRM" evidence="7">
    <location>
        <begin position="369"/>
        <end position="447"/>
    </location>
</feature>
<feature type="non-terminal residue" evidence="8">
    <location>
        <position position="785"/>
    </location>
</feature>
<feature type="compositionally biased region" description="Basic residues" evidence="6">
    <location>
        <begin position="706"/>
        <end position="715"/>
    </location>
</feature>
<evidence type="ECO:0000256" key="5">
    <source>
        <dbReference type="PROSITE-ProRule" id="PRU00176"/>
    </source>
</evidence>